<dbReference type="AlphaFoldDB" id="A0A513U0S6"/>
<dbReference type="FunFam" id="3.10.28.10:FF:000010">
    <property type="entry name" value="LAGLIDADG homing endonuclease I-LtrII"/>
    <property type="match status" value="1"/>
</dbReference>
<evidence type="ECO:0000313" key="2">
    <source>
        <dbReference type="EMBL" id="QDG01222.1"/>
    </source>
</evidence>
<protein>
    <submittedName>
        <fullName evidence="2">LAGLIDADG endonuclease</fullName>
    </submittedName>
</protein>
<keyword evidence="2" id="KW-0496">Mitochondrion</keyword>
<dbReference type="InterPro" id="IPR027434">
    <property type="entry name" value="Homing_endonucl"/>
</dbReference>
<organism evidence="2">
    <name type="scientific">Scytalidium sp</name>
    <dbReference type="NCBI Taxonomy" id="1715249"/>
    <lineage>
        <taxon>Eukaryota</taxon>
        <taxon>Fungi</taxon>
        <taxon>Dikarya</taxon>
        <taxon>Ascomycota</taxon>
        <taxon>Pezizomycotina</taxon>
        <taxon>Leotiomycetes</taxon>
        <taxon>Leotiomycetes incertae sedis</taxon>
        <taxon>Scytalidium</taxon>
    </lineage>
</organism>
<dbReference type="PANTHER" id="PTHR36181:SF4">
    <property type="entry name" value="LAGLIDADG ENDONUCLEASE"/>
    <property type="match status" value="1"/>
</dbReference>
<geneLocation type="mitochondrion" evidence="2"/>
<keyword evidence="2" id="KW-0255">Endonuclease</keyword>
<dbReference type="InterPro" id="IPR051289">
    <property type="entry name" value="LAGLIDADG_Endonuclease"/>
</dbReference>
<dbReference type="GO" id="GO:0005739">
    <property type="term" value="C:mitochondrion"/>
    <property type="evidence" value="ECO:0007669"/>
    <property type="project" value="UniProtKB-ARBA"/>
</dbReference>
<dbReference type="SUPFAM" id="SSF55608">
    <property type="entry name" value="Homing endonucleases"/>
    <property type="match status" value="2"/>
</dbReference>
<keyword evidence="2" id="KW-0540">Nuclease</keyword>
<dbReference type="GO" id="GO:0004519">
    <property type="term" value="F:endonuclease activity"/>
    <property type="evidence" value="ECO:0007669"/>
    <property type="project" value="UniProtKB-KW"/>
</dbReference>
<proteinExistence type="predicted"/>
<reference evidence="2" key="1">
    <citation type="journal article" name="Sci. Rep.">
        <title>Characterization of the mitochondrial genome of the pathogenic fungus Scytalidium auriculariicola (Leotiomycetes) and insights into its phylogenetics.</title>
        <authorList>
            <person name="Chen C."/>
            <person name="Li Q."/>
            <person name="Fu R."/>
            <person name="Wang J."/>
            <person name="Xiong C."/>
            <person name="Fan Z."/>
            <person name="Hu R."/>
            <person name="Zhang H."/>
            <person name="Lu D."/>
        </authorList>
    </citation>
    <scope>NUCLEOTIDE SEQUENCE</scope>
    <source>
        <tissue evidence="2">Mycelium</tissue>
    </source>
</reference>
<dbReference type="PANTHER" id="PTHR36181">
    <property type="entry name" value="INTRON-ENCODED ENDONUCLEASE AI3-RELATED"/>
    <property type="match status" value="1"/>
</dbReference>
<keyword evidence="2" id="KW-0378">Hydrolase</keyword>
<accession>A0A513U0S6</accession>
<name>A0A513U0S6_9PEZI</name>
<sequence length="374" mass="42920">MVISQKMIEREIGYRGSKSVICENIIVKEQRVDGSYIKGTNLMLRCTLTGFERNYRVKILSNQINQIRTYSANIPQKPNNGSIDPWFLTGFSDAEGTFSLLIQRNTKLNTGWRIKPIFAIGLHTKDATLLENIKSSWGVGNIHKHGINSLQYRVASISDLQVIIDHFDKYSLVSCKKIDYEIFKRAFNIIKNKEHLTKEGLLKLIGLKSSLNLGLSSELKEEFPNWKEIEISRPEYCFKGIPNPQWLAGFSSGDSSFMIKTSKSETELGQRVQLRFSIGLHIREQELVKSLTAYFNLGNDKLVYMNSNSVSFQVTNTKYILNTIIPFFDQYTIKGKKSLDYVEFRKVAFMVKNKEHLTEKGLNEILNIKSKMND</sequence>
<gene>
    <name evidence="2" type="primary">orf374</name>
</gene>
<dbReference type="Pfam" id="PF00961">
    <property type="entry name" value="LAGLIDADG_1"/>
    <property type="match status" value="2"/>
</dbReference>
<evidence type="ECO:0000259" key="1">
    <source>
        <dbReference type="Pfam" id="PF00961"/>
    </source>
</evidence>
<dbReference type="InterPro" id="IPR004860">
    <property type="entry name" value="LAGLIDADG_dom"/>
</dbReference>
<feature type="domain" description="Homing endonuclease LAGLIDADG" evidence="1">
    <location>
        <begin position="247"/>
        <end position="347"/>
    </location>
</feature>
<dbReference type="Gene3D" id="3.10.28.10">
    <property type="entry name" value="Homing endonucleases"/>
    <property type="match status" value="2"/>
</dbReference>
<feature type="domain" description="Homing endonuclease LAGLIDADG" evidence="1">
    <location>
        <begin position="88"/>
        <end position="186"/>
    </location>
</feature>
<dbReference type="EMBL" id="MK111108">
    <property type="protein sequence ID" value="QDG01222.1"/>
    <property type="molecule type" value="Genomic_DNA"/>
</dbReference>